<reference evidence="1" key="1">
    <citation type="submission" date="2022-07" db="EMBL/GenBank/DDBJ databases">
        <title>Complete genome of DND4.</title>
        <authorList>
            <person name="Cao G."/>
        </authorList>
    </citation>
    <scope>NUCLEOTIDE SEQUENCE</scope>
    <source>
        <strain evidence="1">DND4</strain>
    </source>
</reference>
<keyword evidence="2" id="KW-1185">Reference proteome</keyword>
<name>A0ACD4B8I4_MICMQ</name>
<evidence type="ECO:0000313" key="1">
    <source>
        <dbReference type="EMBL" id="UTT53878.1"/>
    </source>
</evidence>
<evidence type="ECO:0000313" key="2">
    <source>
        <dbReference type="Proteomes" id="UP001060245"/>
    </source>
</evidence>
<dbReference type="EMBL" id="CP101471">
    <property type="protein sequence ID" value="UTT53878.1"/>
    <property type="molecule type" value="Genomic_DNA"/>
</dbReference>
<proteinExistence type="predicted"/>
<sequence length="66" mass="7652">MASDADVAVITLAEWFANVHRDTEKAREPFRFPRPWSERDPNADVTAQERAELEQKLLARSALRDR</sequence>
<protein>
    <submittedName>
        <fullName evidence="1">Uncharacterized protein</fullName>
    </submittedName>
</protein>
<gene>
    <name evidence="1" type="ORF">NMQ05_04650</name>
</gene>
<dbReference type="Proteomes" id="UP001060245">
    <property type="component" value="Chromosome"/>
</dbReference>
<accession>A0ACD4B8I4</accession>
<organism evidence="1 2">
    <name type="scientific">Microbacterium maritypicum</name>
    <name type="common">Microbacterium liquefaciens</name>
    <dbReference type="NCBI Taxonomy" id="33918"/>
    <lineage>
        <taxon>Bacteria</taxon>
        <taxon>Bacillati</taxon>
        <taxon>Actinomycetota</taxon>
        <taxon>Actinomycetes</taxon>
        <taxon>Micrococcales</taxon>
        <taxon>Microbacteriaceae</taxon>
        <taxon>Microbacterium</taxon>
    </lineage>
</organism>